<keyword evidence="1" id="KW-0732">Signal</keyword>
<protein>
    <submittedName>
        <fullName evidence="3">IPT/TIG domain-containing protein</fullName>
    </submittedName>
</protein>
<evidence type="ECO:0000259" key="2">
    <source>
        <dbReference type="Pfam" id="PF01833"/>
    </source>
</evidence>
<dbReference type="Gene3D" id="2.60.40.10">
    <property type="entry name" value="Immunoglobulins"/>
    <property type="match status" value="1"/>
</dbReference>
<evidence type="ECO:0000313" key="4">
    <source>
        <dbReference type="Proteomes" id="UP001597557"/>
    </source>
</evidence>
<gene>
    <name evidence="3" type="ORF">ACFS5N_19420</name>
</gene>
<sequence length="421" mass="43445">MRTLKLNSTVPVALMAVCLLTFNAGCKKPGNYKPDYNNSYINSTPTTGGGAAKPVLGVFSPGSALPNTVIKITGSNFDPVAANNMVTVGGVAATVNAASSTFLYFTVPQGAVTGPVVVKTNGATLTSVVDFKVLTGTSGMFMSLPDYSIEHISFNGNGDLIGESTSAVYRITPAGNVSLYNQPYTFGSLWGSANYYEQGVYVTDHLAGKIFRVSTEGLVTLMGGSTQGITDGIGSKAQFNAPLGLCLDAAGNIYTTDTHRVRKISSSALVTTIAGNASVGSINGTGTAAQFGDLHGLTYNKADSSIYVTDLQFFNIRKISAGGVVTTLAGSGTKGMVDGPGATAQFVNPYNIAADDSGNIVVADGNSSTGYAIRLINKYGVVSTLLSGPILNAPDGMAFDPQGNLYVMNTGAKNIIKITFQ</sequence>
<dbReference type="PANTHER" id="PTHR13833">
    <property type="match status" value="1"/>
</dbReference>
<dbReference type="InterPro" id="IPR011042">
    <property type="entry name" value="6-blade_b-propeller_TolB-like"/>
</dbReference>
<organism evidence="3 4">
    <name type="scientific">Mucilaginibacter ximonensis</name>
    <dbReference type="NCBI Taxonomy" id="538021"/>
    <lineage>
        <taxon>Bacteria</taxon>
        <taxon>Pseudomonadati</taxon>
        <taxon>Bacteroidota</taxon>
        <taxon>Sphingobacteriia</taxon>
        <taxon>Sphingobacteriales</taxon>
        <taxon>Sphingobacteriaceae</taxon>
        <taxon>Mucilaginibacter</taxon>
    </lineage>
</organism>
<feature type="domain" description="IPT/TIG" evidence="2">
    <location>
        <begin position="56"/>
        <end position="131"/>
    </location>
</feature>
<dbReference type="Gene3D" id="2.120.10.30">
    <property type="entry name" value="TolB, C-terminal domain"/>
    <property type="match status" value="2"/>
</dbReference>
<keyword evidence="4" id="KW-1185">Reference proteome</keyword>
<dbReference type="Proteomes" id="UP001597557">
    <property type="component" value="Unassembled WGS sequence"/>
</dbReference>
<dbReference type="RefSeq" id="WP_377189775.1">
    <property type="nucleotide sequence ID" value="NZ_JBHUPD010000004.1"/>
</dbReference>
<dbReference type="SUPFAM" id="SSF101898">
    <property type="entry name" value="NHL repeat"/>
    <property type="match status" value="1"/>
</dbReference>
<dbReference type="EMBL" id="JBHUPD010000004">
    <property type="protein sequence ID" value="MFD2874664.1"/>
    <property type="molecule type" value="Genomic_DNA"/>
</dbReference>
<dbReference type="PANTHER" id="PTHR13833:SF71">
    <property type="entry name" value="NHL DOMAIN-CONTAINING PROTEIN"/>
    <property type="match status" value="1"/>
</dbReference>
<dbReference type="InterPro" id="IPR002909">
    <property type="entry name" value="IPT_dom"/>
</dbReference>
<dbReference type="InterPro" id="IPR014756">
    <property type="entry name" value="Ig_E-set"/>
</dbReference>
<evidence type="ECO:0000313" key="3">
    <source>
        <dbReference type="EMBL" id="MFD2874664.1"/>
    </source>
</evidence>
<dbReference type="Pfam" id="PF01833">
    <property type="entry name" value="TIG"/>
    <property type="match status" value="1"/>
</dbReference>
<feature type="chain" id="PRO_5045537358" evidence="1">
    <location>
        <begin position="24"/>
        <end position="421"/>
    </location>
</feature>
<name>A0ABW5YGZ9_9SPHI</name>
<comment type="caution">
    <text evidence="3">The sequence shown here is derived from an EMBL/GenBank/DDBJ whole genome shotgun (WGS) entry which is preliminary data.</text>
</comment>
<dbReference type="SUPFAM" id="SSF81296">
    <property type="entry name" value="E set domains"/>
    <property type="match status" value="1"/>
</dbReference>
<dbReference type="InterPro" id="IPR013783">
    <property type="entry name" value="Ig-like_fold"/>
</dbReference>
<dbReference type="CDD" id="cd00603">
    <property type="entry name" value="IPT_PCSR"/>
    <property type="match status" value="1"/>
</dbReference>
<evidence type="ECO:0000256" key="1">
    <source>
        <dbReference type="SAM" id="SignalP"/>
    </source>
</evidence>
<accession>A0ABW5YGZ9</accession>
<feature type="signal peptide" evidence="1">
    <location>
        <begin position="1"/>
        <end position="23"/>
    </location>
</feature>
<proteinExistence type="predicted"/>
<reference evidence="4" key="1">
    <citation type="journal article" date="2019" name="Int. J. Syst. Evol. Microbiol.">
        <title>The Global Catalogue of Microorganisms (GCM) 10K type strain sequencing project: providing services to taxonomists for standard genome sequencing and annotation.</title>
        <authorList>
            <consortium name="The Broad Institute Genomics Platform"/>
            <consortium name="The Broad Institute Genome Sequencing Center for Infectious Disease"/>
            <person name="Wu L."/>
            <person name="Ma J."/>
        </authorList>
    </citation>
    <scope>NUCLEOTIDE SEQUENCE [LARGE SCALE GENOMIC DNA]</scope>
    <source>
        <strain evidence="4">KCTC 22437</strain>
    </source>
</reference>